<evidence type="ECO:0000256" key="1">
    <source>
        <dbReference type="SAM" id="MobiDB-lite"/>
    </source>
</evidence>
<dbReference type="PATRIC" id="fig|66969.6.peg.125"/>
<name>A0A0W1ANT9_9GAMM</name>
<proteinExistence type="predicted"/>
<dbReference type="RefSeq" id="WP_065235632.1">
    <property type="nucleotide sequence ID" value="NZ_CAAAIQ010000017.1"/>
</dbReference>
<dbReference type="Proteomes" id="UP000054729">
    <property type="component" value="Unassembled WGS sequence"/>
</dbReference>
<feature type="compositionally biased region" description="Acidic residues" evidence="1">
    <location>
        <begin position="410"/>
        <end position="420"/>
    </location>
</feature>
<dbReference type="STRING" id="66969.Lwal_0112"/>
<accession>A0A0W1ANT9</accession>
<evidence type="ECO:0000313" key="2">
    <source>
        <dbReference type="EMBL" id="KTD82996.1"/>
    </source>
</evidence>
<keyword evidence="3" id="KW-1185">Reference proteome</keyword>
<dbReference type="AlphaFoldDB" id="A0A0W1ANT9"/>
<gene>
    <name evidence="2" type="ORF">Lwal_0112</name>
</gene>
<sequence length="429" mass="47081">MRYILPAGALLNIYSIRKEYEGERHVNLDETPSLFGVPTLFGGTDVKSRDRQTKFILKMIIVLRANFAREEEITSPEEWEANLTASRVVLAACLFVQSQISTFKNNSALYRLINKDLGITSTNYLDKEDEEMCFLAANRVINSSLSAYSDANAALRKQNFPPFSEKEWREFSDFVATQAKNAKKPVNPYTNYPVTTITQRFFGAVGTYTGATVGYIGGDVISQSSTALSSKAQLTTYVGSSLLFLGTTGPMGVALFSQVIASKIITSFCNISMASLLGTIGGLLGEGIGVGVGMPIDMVYRLLWRGAETLISYSTTYPNDGRMTGLRISDGKSVINGIVLDYSTNTELATDLKGKTVTITEDRKLLVDGKELKVPTDGASLPIEVINELKKQINIRALKKELENNAQPNEQEESQDEEKEELLSTASTL</sequence>
<protein>
    <submittedName>
        <fullName evidence="2">Substrate of the Dot/Icm secretion system</fullName>
    </submittedName>
</protein>
<dbReference type="EMBL" id="LNZB01000004">
    <property type="protein sequence ID" value="KTD82996.1"/>
    <property type="molecule type" value="Genomic_DNA"/>
</dbReference>
<feature type="region of interest" description="Disordered" evidence="1">
    <location>
        <begin position="402"/>
        <end position="429"/>
    </location>
</feature>
<organism evidence="2 3">
    <name type="scientific">Legionella waltersii</name>
    <dbReference type="NCBI Taxonomy" id="66969"/>
    <lineage>
        <taxon>Bacteria</taxon>
        <taxon>Pseudomonadati</taxon>
        <taxon>Pseudomonadota</taxon>
        <taxon>Gammaproteobacteria</taxon>
        <taxon>Legionellales</taxon>
        <taxon>Legionellaceae</taxon>
        <taxon>Legionella</taxon>
    </lineage>
</organism>
<comment type="caution">
    <text evidence="2">The sequence shown here is derived from an EMBL/GenBank/DDBJ whole genome shotgun (WGS) entry which is preliminary data.</text>
</comment>
<evidence type="ECO:0000313" key="3">
    <source>
        <dbReference type="Proteomes" id="UP000054729"/>
    </source>
</evidence>
<reference evidence="2 3" key="1">
    <citation type="submission" date="2015-11" db="EMBL/GenBank/DDBJ databases">
        <title>Genomic analysis of 38 Legionella species identifies large and diverse effector repertoires.</title>
        <authorList>
            <person name="Burstein D."/>
            <person name="Amaro F."/>
            <person name="Zusman T."/>
            <person name="Lifshitz Z."/>
            <person name="Cohen O."/>
            <person name="Gilbert J.A."/>
            <person name="Pupko T."/>
            <person name="Shuman H.A."/>
            <person name="Segal G."/>
        </authorList>
    </citation>
    <scope>NUCLEOTIDE SEQUENCE [LARGE SCALE GENOMIC DNA]</scope>
    <source>
        <strain evidence="2 3">ATCC 51914</strain>
    </source>
</reference>